<keyword evidence="3" id="KW-0413">Isomerase</keyword>
<dbReference type="Gene3D" id="3.40.50.720">
    <property type="entry name" value="NAD(P)-binding Rossmann-like Domain"/>
    <property type="match status" value="1"/>
</dbReference>
<evidence type="ECO:0000256" key="1">
    <source>
        <dbReference type="ARBA" id="ARBA00007637"/>
    </source>
</evidence>
<protein>
    <submittedName>
        <fullName evidence="3">UDP-glucose 4-epimerase</fullName>
        <ecNumber evidence="3">5.1.3.2</ecNumber>
    </submittedName>
</protein>
<dbReference type="InterPro" id="IPR036291">
    <property type="entry name" value="NAD(P)-bd_dom_sf"/>
</dbReference>
<dbReference type="AlphaFoldDB" id="A0A6J4T3I6"/>
<dbReference type="InterPro" id="IPR001509">
    <property type="entry name" value="Epimerase_deHydtase"/>
</dbReference>
<name>A0A6J4T3I6_9ACTN</name>
<evidence type="ECO:0000259" key="2">
    <source>
        <dbReference type="Pfam" id="PF01370"/>
    </source>
</evidence>
<organism evidence="3">
    <name type="scientific">uncultured Solirubrobacterales bacterium</name>
    <dbReference type="NCBI Taxonomy" id="768556"/>
    <lineage>
        <taxon>Bacteria</taxon>
        <taxon>Bacillati</taxon>
        <taxon>Actinomycetota</taxon>
        <taxon>Thermoleophilia</taxon>
        <taxon>Solirubrobacterales</taxon>
        <taxon>environmental samples</taxon>
    </lineage>
</organism>
<dbReference type="EC" id="5.1.3.2" evidence="3"/>
<evidence type="ECO:0000313" key="3">
    <source>
        <dbReference type="EMBL" id="CAA9512452.1"/>
    </source>
</evidence>
<dbReference type="SUPFAM" id="SSF51735">
    <property type="entry name" value="NAD(P)-binding Rossmann-fold domains"/>
    <property type="match status" value="1"/>
</dbReference>
<sequence length="333" mass="36148">MSGRYAGSVALVTGGQGFIGSHLVERLLVEGARVVVPRRDVPARSYFRLAGLERRCDLADLDLLDAAAVLRVLNEHEVEHVFHLAAQAIVAVANRSPASTFESNVRATWNLLEACRDLGERGPLAIVVASSDKAYGAQDELPYREDMPLRAVHPYDVSKACADLVARSYAHSFALPVAVTRLANVYGPGDLSFSRLVPDTARTLVRGERPVVRSDGTPLRDFLHVEDAVAAYLAVADSLATRPELRGRAWNAGADAPVAVLDLVRRLIFASGRSVEPDVRGRGVPSGEIDRQWLDSSAIRAQLGWAPSRELDEGLVETYAWYAENLSESVTGE</sequence>
<accession>A0A6J4T3I6</accession>
<feature type="domain" description="NAD-dependent epimerase/dehydratase" evidence="2">
    <location>
        <begin position="10"/>
        <end position="252"/>
    </location>
</feature>
<dbReference type="EMBL" id="CADCVV010000164">
    <property type="protein sequence ID" value="CAA9512452.1"/>
    <property type="molecule type" value="Genomic_DNA"/>
</dbReference>
<dbReference type="PANTHER" id="PTHR43000">
    <property type="entry name" value="DTDP-D-GLUCOSE 4,6-DEHYDRATASE-RELATED"/>
    <property type="match status" value="1"/>
</dbReference>
<reference evidence="3" key="1">
    <citation type="submission" date="2020-02" db="EMBL/GenBank/DDBJ databases">
        <authorList>
            <person name="Meier V. D."/>
        </authorList>
    </citation>
    <scope>NUCLEOTIDE SEQUENCE</scope>
    <source>
        <strain evidence="3">AVDCRST_MAG17</strain>
    </source>
</reference>
<proteinExistence type="inferred from homology"/>
<comment type="similarity">
    <text evidence="1">Belongs to the NAD(P)-dependent epimerase/dehydratase family.</text>
</comment>
<gene>
    <name evidence="3" type="ORF">AVDCRST_MAG17-2080</name>
</gene>
<dbReference type="GO" id="GO:0003978">
    <property type="term" value="F:UDP-glucose 4-epimerase activity"/>
    <property type="evidence" value="ECO:0007669"/>
    <property type="project" value="UniProtKB-EC"/>
</dbReference>
<dbReference type="Pfam" id="PF01370">
    <property type="entry name" value="Epimerase"/>
    <property type="match status" value="1"/>
</dbReference>